<sequence length="215" mass="23727">MPIFAWSLRGGGKETIRSDERSSTMPQPATHLRTTKSEVLGEWLTDNGNQLTLMARPGTGYASIWLTHHGQPVKIGYALHAGGVVREVRWEALWTEQTDAWKAHQRRHIAALIAAHHAGQPLAPKADLPESVLGTFNIDGFRFAVEPTLAPEHAVLSVLNVSGGLTPVADLLHENGRICGLAPRPGWKSTPEDRKRHWRRESEAILTQARAEGRL</sequence>
<reference evidence="3 5" key="2">
    <citation type="submission" date="2023-07" db="EMBL/GenBank/DDBJ databases">
        <title>Sequencing the genomes of 1000 actinobacteria strains.</title>
        <authorList>
            <person name="Klenk H.-P."/>
        </authorList>
    </citation>
    <scope>NUCLEOTIDE SEQUENCE [LARGE SCALE GENOMIC DNA]</scope>
    <source>
        <strain evidence="3 5">DSM 44724</strain>
    </source>
</reference>
<feature type="region of interest" description="Disordered" evidence="1">
    <location>
        <begin position="183"/>
        <end position="202"/>
    </location>
</feature>
<proteinExistence type="predicted"/>
<protein>
    <submittedName>
        <fullName evidence="2">Uncharacterized protein</fullName>
    </submittedName>
</protein>
<gene>
    <name evidence="3" type="ORF">J2S69_001711</name>
    <name evidence="2" type="ORF">O2L01_21970</name>
</gene>
<reference evidence="2" key="1">
    <citation type="submission" date="2022-12" db="EMBL/GenBank/DDBJ databases">
        <title>Gycomyces niveus sp.nov., a novel actinomycete isolated from soil in Shouguang.</title>
        <authorList>
            <person name="Yang X."/>
        </authorList>
    </citation>
    <scope>NUCLEOTIDE SEQUENCE</scope>
    <source>
        <strain evidence="2">DSM 44724</strain>
    </source>
</reference>
<evidence type="ECO:0000313" key="4">
    <source>
        <dbReference type="Proteomes" id="UP001145799"/>
    </source>
</evidence>
<dbReference type="EMBL" id="JAPZVQ010000018">
    <property type="protein sequence ID" value="MDA1387675.1"/>
    <property type="molecule type" value="Genomic_DNA"/>
</dbReference>
<name>A0A9X3SWC6_9ACTN</name>
<organism evidence="2 4">
    <name type="scientific">Glycomyces lechevalierae</name>
    <dbReference type="NCBI Taxonomy" id="256034"/>
    <lineage>
        <taxon>Bacteria</taxon>
        <taxon>Bacillati</taxon>
        <taxon>Actinomycetota</taxon>
        <taxon>Actinomycetes</taxon>
        <taxon>Glycomycetales</taxon>
        <taxon>Glycomycetaceae</taxon>
        <taxon>Glycomyces</taxon>
    </lineage>
</organism>
<evidence type="ECO:0000313" key="2">
    <source>
        <dbReference type="EMBL" id="MDA1387675.1"/>
    </source>
</evidence>
<feature type="compositionally biased region" description="Basic and acidic residues" evidence="1">
    <location>
        <begin position="190"/>
        <end position="202"/>
    </location>
</feature>
<evidence type="ECO:0000313" key="5">
    <source>
        <dbReference type="Proteomes" id="UP001183604"/>
    </source>
</evidence>
<feature type="compositionally biased region" description="Basic and acidic residues" evidence="1">
    <location>
        <begin position="11"/>
        <end position="22"/>
    </location>
</feature>
<dbReference type="EMBL" id="JAVDYD010000001">
    <property type="protein sequence ID" value="MDR7337992.1"/>
    <property type="molecule type" value="Genomic_DNA"/>
</dbReference>
<keyword evidence="5" id="KW-1185">Reference proteome</keyword>
<dbReference type="RefSeq" id="WP_270124178.1">
    <property type="nucleotide sequence ID" value="NZ_BAAAOM010000007.1"/>
</dbReference>
<dbReference type="Proteomes" id="UP001145799">
    <property type="component" value="Unassembled WGS sequence"/>
</dbReference>
<evidence type="ECO:0000313" key="3">
    <source>
        <dbReference type="EMBL" id="MDR7337992.1"/>
    </source>
</evidence>
<dbReference type="Proteomes" id="UP001183604">
    <property type="component" value="Unassembled WGS sequence"/>
</dbReference>
<accession>A0A9X3SWC6</accession>
<evidence type="ECO:0000256" key="1">
    <source>
        <dbReference type="SAM" id="MobiDB-lite"/>
    </source>
</evidence>
<dbReference type="AlphaFoldDB" id="A0A9X3SWC6"/>
<comment type="caution">
    <text evidence="2">The sequence shown here is derived from an EMBL/GenBank/DDBJ whole genome shotgun (WGS) entry which is preliminary data.</text>
</comment>
<feature type="region of interest" description="Disordered" evidence="1">
    <location>
        <begin position="10"/>
        <end position="30"/>
    </location>
</feature>